<dbReference type="InterPro" id="IPR000195">
    <property type="entry name" value="Rab-GAP-TBC_dom"/>
</dbReference>
<dbReference type="InterPro" id="IPR035969">
    <property type="entry name" value="Rab-GAP_TBC_sf"/>
</dbReference>
<dbReference type="Proteomes" id="UP001190700">
    <property type="component" value="Unassembled WGS sequence"/>
</dbReference>
<sequence>MFFLRGVCYPFREVFVRTSLGSQRSILSMKLGSTFSKRSTALLVGAGVVAGTAVLAFRIARKRQLSPLSCEEWENMKSRLPLDLDLLAGRIIQGGMDCRLRTSLWPLLLGFPTAVDGSPQKCEEARKDYQAQFDNLRAHCAAMHAESSTPDKSSKANSASDTVASSSTPSKELIEFHEAVSIIALDAPRTRALQPLDGSKPDQPTFERRLKAIMEAYALDDPEIGYCQGMADLVAPFLQHFPKDPEAFVYFSMFMHLFARDNFRRDGSGVEERLSHLGELVSEVDPKLHHHLHKIDASQCYFMHKPLLLLFLRSFPPSQVLVLWDIAMAEVRQCGGELPQCPFLLYALLAVILLHRKELLRCSELFELMSVFHGPEGLNVPFAKLLKGNIIIFLQGPCHDVHTR</sequence>
<dbReference type="PANTHER" id="PTHR22957">
    <property type="entry name" value="TBC1 DOMAIN FAMILY MEMBER GTPASE-ACTIVATING PROTEIN"/>
    <property type="match status" value="1"/>
</dbReference>
<evidence type="ECO:0000259" key="3">
    <source>
        <dbReference type="PROSITE" id="PS50086"/>
    </source>
</evidence>
<comment type="caution">
    <text evidence="4">The sequence shown here is derived from an EMBL/GenBank/DDBJ whole genome shotgun (WGS) entry which is preliminary data.</text>
</comment>
<proteinExistence type="predicted"/>
<dbReference type="Gene3D" id="1.10.8.270">
    <property type="entry name" value="putative rabgap domain of human tbc1 domain family member 14 like domains"/>
    <property type="match status" value="1"/>
</dbReference>
<name>A0AAE0BKQ4_9CHLO</name>
<accession>A0AAE0BKQ4</accession>
<keyword evidence="1" id="KW-0343">GTPase activation</keyword>
<dbReference type="EMBL" id="LGRX02034563">
    <property type="protein sequence ID" value="KAK3237499.1"/>
    <property type="molecule type" value="Genomic_DNA"/>
</dbReference>
<feature type="region of interest" description="Disordered" evidence="2">
    <location>
        <begin position="144"/>
        <end position="167"/>
    </location>
</feature>
<dbReference type="SUPFAM" id="SSF47923">
    <property type="entry name" value="Ypt/Rab-GAP domain of gyp1p"/>
    <property type="match status" value="2"/>
</dbReference>
<keyword evidence="5" id="KW-1185">Reference proteome</keyword>
<evidence type="ECO:0000313" key="5">
    <source>
        <dbReference type="Proteomes" id="UP001190700"/>
    </source>
</evidence>
<feature type="compositionally biased region" description="Polar residues" evidence="2">
    <location>
        <begin position="146"/>
        <end position="167"/>
    </location>
</feature>
<reference evidence="4 5" key="1">
    <citation type="journal article" date="2015" name="Genome Biol. Evol.">
        <title>Comparative Genomics of a Bacterivorous Green Alga Reveals Evolutionary Causalities and Consequences of Phago-Mixotrophic Mode of Nutrition.</title>
        <authorList>
            <person name="Burns J.A."/>
            <person name="Paasch A."/>
            <person name="Narechania A."/>
            <person name="Kim E."/>
        </authorList>
    </citation>
    <scope>NUCLEOTIDE SEQUENCE [LARGE SCALE GENOMIC DNA]</scope>
    <source>
        <strain evidence="4 5">PLY_AMNH</strain>
    </source>
</reference>
<gene>
    <name evidence="4" type="ORF">CYMTET_52432</name>
</gene>
<dbReference type="Gene3D" id="1.10.472.80">
    <property type="entry name" value="Ypt/Rab-GAP domain of gyp1p, domain 3"/>
    <property type="match status" value="1"/>
</dbReference>
<evidence type="ECO:0000313" key="4">
    <source>
        <dbReference type="EMBL" id="KAK3237499.1"/>
    </source>
</evidence>
<dbReference type="AlphaFoldDB" id="A0AAE0BKQ4"/>
<dbReference type="PANTHER" id="PTHR22957:SF502">
    <property type="entry name" value="SMALL G PROTEIN SIGNALING MODULATOR 2-RELATED"/>
    <property type="match status" value="1"/>
</dbReference>
<feature type="domain" description="Rab-GAP TBC" evidence="3">
    <location>
        <begin position="95"/>
        <end position="331"/>
    </location>
</feature>
<evidence type="ECO:0000256" key="2">
    <source>
        <dbReference type="SAM" id="MobiDB-lite"/>
    </source>
</evidence>
<dbReference type="Pfam" id="PF00566">
    <property type="entry name" value="RabGAP-TBC"/>
    <property type="match status" value="1"/>
</dbReference>
<dbReference type="GO" id="GO:0005096">
    <property type="term" value="F:GTPase activator activity"/>
    <property type="evidence" value="ECO:0007669"/>
    <property type="project" value="UniProtKB-KW"/>
</dbReference>
<evidence type="ECO:0000256" key="1">
    <source>
        <dbReference type="ARBA" id="ARBA00022468"/>
    </source>
</evidence>
<organism evidence="4 5">
    <name type="scientific">Cymbomonas tetramitiformis</name>
    <dbReference type="NCBI Taxonomy" id="36881"/>
    <lineage>
        <taxon>Eukaryota</taxon>
        <taxon>Viridiplantae</taxon>
        <taxon>Chlorophyta</taxon>
        <taxon>Pyramimonadophyceae</taxon>
        <taxon>Pyramimonadales</taxon>
        <taxon>Pyramimonadaceae</taxon>
        <taxon>Cymbomonas</taxon>
    </lineage>
</organism>
<protein>
    <recommendedName>
        <fullName evidence="3">Rab-GAP TBC domain-containing protein</fullName>
    </recommendedName>
</protein>
<dbReference type="PROSITE" id="PS50086">
    <property type="entry name" value="TBC_RABGAP"/>
    <property type="match status" value="1"/>
</dbReference>
<dbReference type="SMART" id="SM00164">
    <property type="entry name" value="TBC"/>
    <property type="match status" value="1"/>
</dbReference>